<dbReference type="InterPro" id="IPR006379">
    <property type="entry name" value="HAD-SF_hydro_IIB"/>
</dbReference>
<dbReference type="EMBL" id="AAGK01000002">
    <property type="protein sequence ID" value="EAN33149.1"/>
    <property type="molecule type" value="Genomic_DNA"/>
</dbReference>
<dbReference type="GO" id="GO:0000287">
    <property type="term" value="F:magnesium ion binding"/>
    <property type="evidence" value="ECO:0007669"/>
    <property type="project" value="TreeGrafter"/>
</dbReference>
<dbReference type="KEGG" id="tpv:TP02_0864"/>
<dbReference type="GO" id="GO:0016791">
    <property type="term" value="F:phosphatase activity"/>
    <property type="evidence" value="ECO:0007669"/>
    <property type="project" value="TreeGrafter"/>
</dbReference>
<dbReference type="PANTHER" id="PTHR10000">
    <property type="entry name" value="PHOSPHOSERINE PHOSPHATASE"/>
    <property type="match status" value="1"/>
</dbReference>
<dbReference type="AlphaFoldDB" id="Q4N3X4"/>
<dbReference type="GeneID" id="3502140"/>
<organism evidence="1 2">
    <name type="scientific">Theileria parva</name>
    <name type="common">East coast fever infection agent</name>
    <dbReference type="NCBI Taxonomy" id="5875"/>
    <lineage>
        <taxon>Eukaryota</taxon>
        <taxon>Sar</taxon>
        <taxon>Alveolata</taxon>
        <taxon>Apicomplexa</taxon>
        <taxon>Aconoidasida</taxon>
        <taxon>Piroplasmida</taxon>
        <taxon>Theileriidae</taxon>
        <taxon>Theileria</taxon>
    </lineage>
</organism>
<dbReference type="InParanoid" id="Q4N3X4"/>
<protein>
    <recommendedName>
        <fullName evidence="3">Haloacid dehalogenase-like hydrolase</fullName>
    </recommendedName>
</protein>
<dbReference type="STRING" id="5875.Q4N3X4"/>
<dbReference type="Gene3D" id="3.30.1240.10">
    <property type="match status" value="1"/>
</dbReference>
<dbReference type="Pfam" id="PF08282">
    <property type="entry name" value="Hydrolase_3"/>
    <property type="match status" value="1"/>
</dbReference>
<reference evidence="1 2" key="1">
    <citation type="journal article" date="2005" name="Science">
        <title>Genome sequence of Theileria parva, a bovine pathogen that transforms lymphocytes.</title>
        <authorList>
            <person name="Gardner M.J."/>
            <person name="Bishop R."/>
            <person name="Shah T."/>
            <person name="de Villiers E.P."/>
            <person name="Carlton J.M."/>
            <person name="Hall N."/>
            <person name="Ren Q."/>
            <person name="Paulsen I.T."/>
            <person name="Pain A."/>
            <person name="Berriman M."/>
            <person name="Wilson R.J.M."/>
            <person name="Sato S."/>
            <person name="Ralph S.A."/>
            <person name="Mann D.J."/>
            <person name="Xiong Z."/>
            <person name="Shallom S.J."/>
            <person name="Weidman J."/>
            <person name="Jiang L."/>
            <person name="Lynn J."/>
            <person name="Weaver B."/>
            <person name="Shoaibi A."/>
            <person name="Domingo A.R."/>
            <person name="Wasawo D."/>
            <person name="Crabtree J."/>
            <person name="Wortman J.R."/>
            <person name="Haas B."/>
            <person name="Angiuoli S.V."/>
            <person name="Creasy T.H."/>
            <person name="Lu C."/>
            <person name="Suh B."/>
            <person name="Silva J.C."/>
            <person name="Utterback T.R."/>
            <person name="Feldblyum T.V."/>
            <person name="Pertea M."/>
            <person name="Allen J."/>
            <person name="Nierman W.C."/>
            <person name="Taracha E.L.N."/>
            <person name="Salzberg S.L."/>
            <person name="White O.R."/>
            <person name="Fitzhugh H.A."/>
            <person name="Morzaria S."/>
            <person name="Venter J.C."/>
            <person name="Fraser C.M."/>
            <person name="Nene V."/>
        </authorList>
    </citation>
    <scope>NUCLEOTIDE SEQUENCE [LARGE SCALE GENOMIC DNA]</scope>
    <source>
        <strain evidence="1 2">Muguga</strain>
    </source>
</reference>
<dbReference type="NCBIfam" id="TIGR01484">
    <property type="entry name" value="HAD-SF-IIB"/>
    <property type="match status" value="1"/>
</dbReference>
<dbReference type="OMA" id="NKWIRIT"/>
<evidence type="ECO:0000313" key="2">
    <source>
        <dbReference type="Proteomes" id="UP000001949"/>
    </source>
</evidence>
<dbReference type="RefSeq" id="XP_765432.1">
    <property type="nucleotide sequence ID" value="XM_760339.1"/>
</dbReference>
<dbReference type="eggNOG" id="ENOG502RSZF">
    <property type="taxonomic scope" value="Eukaryota"/>
</dbReference>
<dbReference type="InterPro" id="IPR036412">
    <property type="entry name" value="HAD-like_sf"/>
</dbReference>
<dbReference type="VEuPathDB" id="PiroplasmaDB:TpMuguga_02g00864"/>
<evidence type="ECO:0000313" key="1">
    <source>
        <dbReference type="EMBL" id="EAN33149.1"/>
    </source>
</evidence>
<proteinExistence type="predicted"/>
<dbReference type="GO" id="GO:0005829">
    <property type="term" value="C:cytosol"/>
    <property type="evidence" value="ECO:0007669"/>
    <property type="project" value="TreeGrafter"/>
</dbReference>
<dbReference type="InterPro" id="IPR023214">
    <property type="entry name" value="HAD_sf"/>
</dbReference>
<name>Q4N3X4_THEPA</name>
<dbReference type="Gene3D" id="3.40.50.1000">
    <property type="entry name" value="HAD superfamily/HAD-like"/>
    <property type="match status" value="1"/>
</dbReference>
<dbReference type="SUPFAM" id="SSF56784">
    <property type="entry name" value="HAD-like"/>
    <property type="match status" value="1"/>
</dbReference>
<comment type="caution">
    <text evidence="1">The sequence shown here is derived from an EMBL/GenBank/DDBJ whole genome shotgun (WGS) entry which is preliminary data.</text>
</comment>
<dbReference type="PANTHER" id="PTHR10000:SF8">
    <property type="entry name" value="HAD SUPERFAMILY HYDROLASE-LIKE, TYPE 3"/>
    <property type="match status" value="1"/>
</dbReference>
<keyword evidence="2" id="KW-1185">Reference proteome</keyword>
<sequence length="423" mass="49065">MDLNISAAERTKFFNCSKHFWSNVPMEIYFSNEKNKLLTIRDGETTVWTSAHGSYCKFLYAYGNSKEITLLQLITLQNHSHQRLYYCKLNKVSGNSGDKVNNGDTDNGNTDKVWLEVDRDVLFEEMSVLSEGLPSNESEMERWTAESNFHNFVPKEKPKYFAVDLDRTFLIHNSKKMIENVKSFEHLRENNFVPFFCTGRSYQCAFDGFNEIMSQYSTYNGYPGVYNNGAMVFDSHGNIIHSNTFSHEYMEKLVQYIVENNLEEYFLFHDVDDFYCLKDPLFLTSKLFLFYEFLNPKVISPSELVSKSIVMTYFGKYLVEFGPFVNGVDHIGKFTLYELFAEIVPPGTSKCSGVKHIMQHYNLSSKELYFVGDGENDVEIMQMLENSFAVLNAPDRVKKFAKFTLPKTHDNNAVKLLFNTIYH</sequence>
<evidence type="ECO:0008006" key="3">
    <source>
        <dbReference type="Google" id="ProtNLM"/>
    </source>
</evidence>
<accession>Q4N3X4</accession>
<gene>
    <name evidence="1" type="ordered locus">TP02_0864</name>
</gene>
<dbReference type="Proteomes" id="UP000001949">
    <property type="component" value="Unassembled WGS sequence"/>
</dbReference>